<evidence type="ECO:0000259" key="7">
    <source>
        <dbReference type="PROSITE" id="PS50110"/>
    </source>
</evidence>
<name>A0A1K0GAG9_9ACTN</name>
<dbReference type="InterPro" id="IPR050595">
    <property type="entry name" value="Bact_response_regulator"/>
</dbReference>
<feature type="modified residue" description="4-aspartylphosphate" evidence="6">
    <location>
        <position position="52"/>
    </location>
</feature>
<dbReference type="InterPro" id="IPR011006">
    <property type="entry name" value="CheY-like_superfamily"/>
</dbReference>
<keyword evidence="9" id="KW-1185">Reference proteome</keyword>
<keyword evidence="5" id="KW-0804">Transcription</keyword>
<dbReference type="Pfam" id="PF00072">
    <property type="entry name" value="Response_reg"/>
    <property type="match status" value="1"/>
</dbReference>
<dbReference type="AlphaFoldDB" id="A0A1K0GAG9"/>
<dbReference type="PROSITE" id="PS50110">
    <property type="entry name" value="RESPONSE_REGULATORY"/>
    <property type="match status" value="1"/>
</dbReference>
<dbReference type="Proteomes" id="UP000182486">
    <property type="component" value="Unassembled WGS sequence"/>
</dbReference>
<evidence type="ECO:0000256" key="6">
    <source>
        <dbReference type="PROSITE-ProRule" id="PRU00169"/>
    </source>
</evidence>
<keyword evidence="2" id="KW-0902">Two-component regulatory system</keyword>
<comment type="caution">
    <text evidence="8">The sequence shown here is derived from an EMBL/GenBank/DDBJ whole genome shotgun (WGS) entry which is preliminary data.</text>
</comment>
<dbReference type="RefSeq" id="WP_071805019.1">
    <property type="nucleotide sequence ID" value="NZ_MEIA01000107.1"/>
</dbReference>
<dbReference type="PANTHER" id="PTHR44591:SF3">
    <property type="entry name" value="RESPONSE REGULATORY DOMAIN-CONTAINING PROTEIN"/>
    <property type="match status" value="1"/>
</dbReference>
<accession>A0A1K0GAG9</accession>
<organism evidence="8 9">
    <name type="scientific">Couchioplanes caeruleus subsp. caeruleus</name>
    <dbReference type="NCBI Taxonomy" id="56427"/>
    <lineage>
        <taxon>Bacteria</taxon>
        <taxon>Bacillati</taxon>
        <taxon>Actinomycetota</taxon>
        <taxon>Actinomycetes</taxon>
        <taxon>Micromonosporales</taxon>
        <taxon>Micromonosporaceae</taxon>
        <taxon>Couchioplanes</taxon>
    </lineage>
</organism>
<keyword evidence="4" id="KW-0238">DNA-binding</keyword>
<sequence>MARILVVDDDPAIRQLLTDVLEMDGYEVDTAVDGPAAVRAVEAAAPDFVVLDVMMPGMDGFGVLRAVRELPGEPVPILMLTAAAEPDTNSRAWAGGVDYYLAKPFTADAVLDLIDGVLSNRIDVTGG</sequence>
<feature type="domain" description="Response regulatory" evidence="7">
    <location>
        <begin position="3"/>
        <end position="118"/>
    </location>
</feature>
<proteinExistence type="predicted"/>
<dbReference type="PANTHER" id="PTHR44591">
    <property type="entry name" value="STRESS RESPONSE REGULATOR PROTEIN 1"/>
    <property type="match status" value="1"/>
</dbReference>
<evidence type="ECO:0000256" key="1">
    <source>
        <dbReference type="ARBA" id="ARBA00022553"/>
    </source>
</evidence>
<reference evidence="8 9" key="1">
    <citation type="submission" date="2016-09" db="EMBL/GenBank/DDBJ databases">
        <title>Couchioplanes caeruleus draft genome sequence.</title>
        <authorList>
            <person name="Sheehan J."/>
            <person name="Caffrey P."/>
        </authorList>
    </citation>
    <scope>NUCLEOTIDE SEQUENCE [LARGE SCALE GENOMIC DNA]</scope>
    <source>
        <strain evidence="8 9">DSM 43634</strain>
    </source>
</reference>
<dbReference type="Gene3D" id="3.40.50.2300">
    <property type="match status" value="1"/>
</dbReference>
<evidence type="ECO:0000256" key="3">
    <source>
        <dbReference type="ARBA" id="ARBA00023015"/>
    </source>
</evidence>
<dbReference type="GO" id="GO:0000160">
    <property type="term" value="P:phosphorelay signal transduction system"/>
    <property type="evidence" value="ECO:0007669"/>
    <property type="project" value="UniProtKB-KW"/>
</dbReference>
<keyword evidence="1 6" id="KW-0597">Phosphoprotein</keyword>
<dbReference type="SUPFAM" id="SSF52172">
    <property type="entry name" value="CheY-like"/>
    <property type="match status" value="1"/>
</dbReference>
<dbReference type="GO" id="GO:0003677">
    <property type="term" value="F:DNA binding"/>
    <property type="evidence" value="ECO:0007669"/>
    <property type="project" value="UniProtKB-KW"/>
</dbReference>
<dbReference type="FunFam" id="3.40.50.2300:FF:000001">
    <property type="entry name" value="DNA-binding response regulator PhoB"/>
    <property type="match status" value="1"/>
</dbReference>
<keyword evidence="3" id="KW-0805">Transcription regulation</keyword>
<evidence type="ECO:0000256" key="4">
    <source>
        <dbReference type="ARBA" id="ARBA00023125"/>
    </source>
</evidence>
<dbReference type="CDD" id="cd17574">
    <property type="entry name" value="REC_OmpR"/>
    <property type="match status" value="1"/>
</dbReference>
<gene>
    <name evidence="8" type="ORF">BG844_10865</name>
</gene>
<evidence type="ECO:0000313" key="8">
    <source>
        <dbReference type="EMBL" id="OJF14242.1"/>
    </source>
</evidence>
<evidence type="ECO:0000256" key="2">
    <source>
        <dbReference type="ARBA" id="ARBA00023012"/>
    </source>
</evidence>
<evidence type="ECO:0000313" key="9">
    <source>
        <dbReference type="Proteomes" id="UP000182486"/>
    </source>
</evidence>
<dbReference type="SMART" id="SM00448">
    <property type="entry name" value="REC"/>
    <property type="match status" value="1"/>
</dbReference>
<evidence type="ECO:0000256" key="5">
    <source>
        <dbReference type="ARBA" id="ARBA00023163"/>
    </source>
</evidence>
<protein>
    <recommendedName>
        <fullName evidence="7">Response regulatory domain-containing protein</fullName>
    </recommendedName>
</protein>
<dbReference type="EMBL" id="MEIA01000107">
    <property type="protein sequence ID" value="OJF14242.1"/>
    <property type="molecule type" value="Genomic_DNA"/>
</dbReference>
<dbReference type="InterPro" id="IPR001789">
    <property type="entry name" value="Sig_transdc_resp-reg_receiver"/>
</dbReference>